<comment type="caution">
    <text evidence="2">The sequence shown here is derived from an EMBL/GenBank/DDBJ whole genome shotgun (WGS) entry which is preliminary data.</text>
</comment>
<reference evidence="2" key="1">
    <citation type="submission" date="2019-10" db="EMBL/GenBank/DDBJ databases">
        <title>The sequence and de novo assembly of the wild yak genome.</title>
        <authorList>
            <person name="Liu Y."/>
        </authorList>
    </citation>
    <scope>NUCLEOTIDE SEQUENCE [LARGE SCALE GENOMIC DNA]</scope>
    <source>
        <strain evidence="2">WY2019</strain>
    </source>
</reference>
<proteinExistence type="predicted"/>
<dbReference type="InterPro" id="IPR052318">
    <property type="entry name" value="CellDiv_DevSignal_Domain"/>
</dbReference>
<dbReference type="PANTHER" id="PTHR22590">
    <property type="entry name" value="MYOSIN MOTOR DOMAIN-CONTAINING PROTEIN"/>
    <property type="match status" value="1"/>
</dbReference>
<dbReference type="AlphaFoldDB" id="A0A6B0SGR9"/>
<dbReference type="InterPro" id="IPR000048">
    <property type="entry name" value="IQ_motif_EF-hand-BS"/>
</dbReference>
<keyword evidence="3" id="KW-1185">Reference proteome</keyword>
<protein>
    <submittedName>
        <fullName evidence="2">Uncharacterized protein</fullName>
    </submittedName>
</protein>
<dbReference type="FunFam" id="1.20.5.190:FF:000055">
    <property type="entry name" value="Putative microtubule-associated protein futsch"/>
    <property type="match status" value="1"/>
</dbReference>
<organism evidence="2 3">
    <name type="scientific">Bos mutus</name>
    <name type="common">wild yak</name>
    <dbReference type="NCBI Taxonomy" id="72004"/>
    <lineage>
        <taxon>Eukaryota</taxon>
        <taxon>Metazoa</taxon>
        <taxon>Chordata</taxon>
        <taxon>Craniata</taxon>
        <taxon>Vertebrata</taxon>
        <taxon>Euteleostomi</taxon>
        <taxon>Mammalia</taxon>
        <taxon>Eutheria</taxon>
        <taxon>Laurasiatheria</taxon>
        <taxon>Artiodactyla</taxon>
        <taxon>Ruminantia</taxon>
        <taxon>Pecora</taxon>
        <taxon>Bovidae</taxon>
        <taxon>Bovinae</taxon>
        <taxon>Bos</taxon>
    </lineage>
</organism>
<dbReference type="CDD" id="cd23767">
    <property type="entry name" value="IQCD"/>
    <property type="match status" value="4"/>
</dbReference>
<dbReference type="FunFam" id="1.20.5.190:FF:000041">
    <property type="entry name" value="IQ motif containing N"/>
    <property type="match status" value="1"/>
</dbReference>
<dbReference type="PANTHER" id="PTHR22590:SF2">
    <property type="entry name" value="IQ DOMAIN-CONTAINING PROTEIN N"/>
    <property type="match status" value="1"/>
</dbReference>
<dbReference type="Proteomes" id="UP000322234">
    <property type="component" value="Unassembled WGS sequence"/>
</dbReference>
<evidence type="ECO:0000313" key="2">
    <source>
        <dbReference type="EMBL" id="MXQ99887.1"/>
    </source>
</evidence>
<dbReference type="Gene3D" id="1.20.5.190">
    <property type="match status" value="2"/>
</dbReference>
<accession>A0A6B0SGR9</accession>
<dbReference type="EMBL" id="VBQZ03002298">
    <property type="protein sequence ID" value="MXQ99887.1"/>
    <property type="molecule type" value="Genomic_DNA"/>
</dbReference>
<dbReference type="SUPFAM" id="SSF52540">
    <property type="entry name" value="P-loop containing nucleoside triphosphate hydrolases"/>
    <property type="match status" value="2"/>
</dbReference>
<dbReference type="InterPro" id="IPR027417">
    <property type="entry name" value="P-loop_NTPase"/>
</dbReference>
<evidence type="ECO:0000256" key="1">
    <source>
        <dbReference type="ARBA" id="ARBA00022737"/>
    </source>
</evidence>
<dbReference type="SMART" id="SM00015">
    <property type="entry name" value="IQ"/>
    <property type="match status" value="5"/>
</dbReference>
<dbReference type="Pfam" id="PF00612">
    <property type="entry name" value="IQ"/>
    <property type="match status" value="5"/>
</dbReference>
<keyword evidence="1" id="KW-0677">Repeat</keyword>
<evidence type="ECO:0000313" key="3">
    <source>
        <dbReference type="Proteomes" id="UP000322234"/>
    </source>
</evidence>
<sequence length="263" mass="28867">MGSKAAVDPRQPRELVASVQAVEKIIIHAAVIIQACARGFLVRRTIKVWHQWAIIIQAAWRGYCVRRDLARLCRAATIIQAAWRGFVIRQSRTQQMLLQNVWAKTGSGARTTSDHRCFQSCQPHVCALCQSLTSGLGSPPSVVMLVGSSPRTCHTCGHTLPTRVVHGTGRGAASQAGVPRGCLTQSTAQSLRRPPHHQTKAATAIQSAWRGFVVRRRLKQQQDAAKMLQATWRGHSTRASLTTDALLGPAVWDNSRHTQWPGV</sequence>
<dbReference type="PROSITE" id="PS50096">
    <property type="entry name" value="IQ"/>
    <property type="match status" value="5"/>
</dbReference>
<name>A0A6B0SGR9_9CETA</name>
<gene>
    <name evidence="2" type="ORF">E5288_WYG008672</name>
</gene>